<reference evidence="2" key="1">
    <citation type="journal article" date="2019" name="Int. J. Syst. Evol. Microbiol.">
        <title>The Global Catalogue of Microorganisms (GCM) 10K type strain sequencing project: providing services to taxonomists for standard genome sequencing and annotation.</title>
        <authorList>
            <consortium name="The Broad Institute Genomics Platform"/>
            <consortium name="The Broad Institute Genome Sequencing Center for Infectious Disease"/>
            <person name="Wu L."/>
            <person name="Ma J."/>
        </authorList>
    </citation>
    <scope>NUCLEOTIDE SEQUENCE [LARGE SCALE GENOMIC DNA]</scope>
    <source>
        <strain evidence="2">JCM 3272</strain>
    </source>
</reference>
<dbReference type="Proteomes" id="UP001501444">
    <property type="component" value="Unassembled WGS sequence"/>
</dbReference>
<sequence length="235" mass="24712">MLGVVGAIRHGAATIQREPGVWNPQETGGLGGHLAEVTERSRIALDHVTEALSDPGPFAEDALAAAEKALYALRRAVDDQALAIEETRDGSPAATVRAILVAALVNADAECVEGLAERLAGIARSRPARPAIPADVHAVVSRMGRVCVDMMATAGRAGTTPPADTEARIEAADADVRRLRQRLDHLLLHASDPIDADAALDASLACRYYTHCTELAVSMARHAMLGAHSSGRARQ</sequence>
<accession>A0ABP5TN88</accession>
<dbReference type="InterPro" id="IPR038078">
    <property type="entry name" value="PhoU-like_sf"/>
</dbReference>
<evidence type="ECO:0000313" key="2">
    <source>
        <dbReference type="Proteomes" id="UP001501444"/>
    </source>
</evidence>
<gene>
    <name evidence="1" type="ORF">GCM10010170_050600</name>
</gene>
<dbReference type="EMBL" id="BAAARV010000040">
    <property type="protein sequence ID" value="GAA2357316.1"/>
    <property type="molecule type" value="Genomic_DNA"/>
</dbReference>
<protein>
    <recommendedName>
        <fullName evidence="3">Phosphate uptake regulator, PhoU</fullName>
    </recommendedName>
</protein>
<evidence type="ECO:0000313" key="1">
    <source>
        <dbReference type="EMBL" id="GAA2357316.1"/>
    </source>
</evidence>
<proteinExistence type="predicted"/>
<organism evidence="1 2">
    <name type="scientific">Dactylosporangium salmoneum</name>
    <dbReference type="NCBI Taxonomy" id="53361"/>
    <lineage>
        <taxon>Bacteria</taxon>
        <taxon>Bacillati</taxon>
        <taxon>Actinomycetota</taxon>
        <taxon>Actinomycetes</taxon>
        <taxon>Micromonosporales</taxon>
        <taxon>Micromonosporaceae</taxon>
        <taxon>Dactylosporangium</taxon>
    </lineage>
</organism>
<dbReference type="Gene3D" id="1.20.58.220">
    <property type="entry name" value="Phosphate transport system protein phou homolog 2, domain 2"/>
    <property type="match status" value="1"/>
</dbReference>
<evidence type="ECO:0008006" key="3">
    <source>
        <dbReference type="Google" id="ProtNLM"/>
    </source>
</evidence>
<dbReference type="SUPFAM" id="SSF109755">
    <property type="entry name" value="PhoU-like"/>
    <property type="match status" value="1"/>
</dbReference>
<keyword evidence="2" id="KW-1185">Reference proteome</keyword>
<name>A0ABP5TN88_9ACTN</name>
<comment type="caution">
    <text evidence="1">The sequence shown here is derived from an EMBL/GenBank/DDBJ whole genome shotgun (WGS) entry which is preliminary data.</text>
</comment>